<evidence type="ECO:0000313" key="2">
    <source>
        <dbReference type="Proteomes" id="UP001250698"/>
    </source>
</evidence>
<dbReference type="Proteomes" id="UP001250698">
    <property type="component" value="Unassembled WGS sequence"/>
</dbReference>
<sequence>MKTVATFLLLAGAAGYFAPETLAGPEPTKKSLKVSPKKKLNKLFGRRLPESAYAKALRRNELLR</sequence>
<comment type="caution">
    <text evidence="1">The sequence shown here is derived from an EMBL/GenBank/DDBJ whole genome shotgun (WGS) entry which is preliminary data.</text>
</comment>
<name>A0ABU3TH85_9BACT</name>
<dbReference type="RefSeq" id="WP_315998210.1">
    <property type="nucleotide sequence ID" value="NZ_JAWDJT010000005.1"/>
</dbReference>
<reference evidence="1 2" key="1">
    <citation type="submission" date="2023-10" db="EMBL/GenBank/DDBJ databases">
        <title>Hymenobacter endophyticus sp. nov., an isolate from the leaf tissues of wheat.</title>
        <authorList>
            <person name="Dai Y."/>
        </authorList>
    </citation>
    <scope>NUCLEOTIDE SEQUENCE [LARGE SCALE GENOMIC DNA]</scope>
    <source>
        <strain evidence="1 2">ZK17L-C2</strain>
    </source>
</reference>
<proteinExistence type="predicted"/>
<organism evidence="1 2">
    <name type="scientific">Hymenobacter endophyticus</name>
    <dbReference type="NCBI Taxonomy" id="3076335"/>
    <lineage>
        <taxon>Bacteria</taxon>
        <taxon>Pseudomonadati</taxon>
        <taxon>Bacteroidota</taxon>
        <taxon>Cytophagia</taxon>
        <taxon>Cytophagales</taxon>
        <taxon>Hymenobacteraceae</taxon>
        <taxon>Hymenobacter</taxon>
    </lineage>
</organism>
<accession>A0ABU3TH85</accession>
<protein>
    <submittedName>
        <fullName evidence="1">Uncharacterized protein</fullName>
    </submittedName>
</protein>
<gene>
    <name evidence="1" type="ORF">ROI90_10030</name>
</gene>
<dbReference type="EMBL" id="JAWDJT010000005">
    <property type="protein sequence ID" value="MDU0370731.1"/>
    <property type="molecule type" value="Genomic_DNA"/>
</dbReference>
<keyword evidence="2" id="KW-1185">Reference proteome</keyword>
<evidence type="ECO:0000313" key="1">
    <source>
        <dbReference type="EMBL" id="MDU0370731.1"/>
    </source>
</evidence>